<protein>
    <submittedName>
        <fullName evidence="1">Uncharacterized protein</fullName>
    </submittedName>
</protein>
<keyword evidence="2" id="KW-1185">Reference proteome</keyword>
<accession>A0A0K1RAC0</accession>
<evidence type="ECO:0000313" key="2">
    <source>
        <dbReference type="Proteomes" id="UP000060016"/>
    </source>
</evidence>
<gene>
    <name evidence="1" type="ORF">AK829_01970</name>
</gene>
<dbReference type="PATRIC" id="fig|156976.3.peg.387"/>
<dbReference type="Proteomes" id="UP000060016">
    <property type="component" value="Chromosome"/>
</dbReference>
<name>A0A0K1RAC0_9CORY</name>
<dbReference type="EMBL" id="CP012342">
    <property type="protein sequence ID" value="AKV58136.1"/>
    <property type="molecule type" value="Genomic_DNA"/>
</dbReference>
<reference evidence="1 2" key="1">
    <citation type="submission" date="2015-08" db="EMBL/GenBank/DDBJ databases">
        <authorList>
            <person name="Babu N.S."/>
            <person name="Beckwith C.J."/>
            <person name="Beseler K.G."/>
            <person name="Brison A."/>
            <person name="Carone J.V."/>
            <person name="Caskin T.P."/>
            <person name="Diamond M."/>
            <person name="Durham M.E."/>
            <person name="Foxe J.M."/>
            <person name="Go M."/>
            <person name="Henderson B.A."/>
            <person name="Jones I.B."/>
            <person name="McGettigan J.A."/>
            <person name="Micheletti S.J."/>
            <person name="Nasrallah M.E."/>
            <person name="Ortiz D."/>
            <person name="Piller C.R."/>
            <person name="Privatt S.R."/>
            <person name="Schneider S.L."/>
            <person name="Sharp S."/>
            <person name="Smith T.C."/>
            <person name="Stanton J.D."/>
            <person name="Ullery H.E."/>
            <person name="Wilson R.J."/>
            <person name="Serrano M.G."/>
            <person name="Buck G."/>
            <person name="Lee V."/>
            <person name="Wang Y."/>
            <person name="Carvalho R."/>
            <person name="Voegtly L."/>
            <person name="Shi R."/>
            <person name="Duckworth R."/>
            <person name="Johnson A."/>
            <person name="Loviza R."/>
            <person name="Walstead R."/>
            <person name="Shah Z."/>
            <person name="Kiflezghi M."/>
            <person name="Wade K."/>
            <person name="Ball S.L."/>
            <person name="Bradley K.W."/>
            <person name="Asai D.J."/>
            <person name="Bowman C.A."/>
            <person name="Russell D.A."/>
            <person name="Pope W.H."/>
            <person name="Jacobs-Sera D."/>
            <person name="Hendrix R.W."/>
            <person name="Hatfull G.F."/>
        </authorList>
    </citation>
    <scope>NUCLEOTIDE SEQUENCE [LARGE SCALE GENOMIC DNA]</scope>
    <source>
        <strain evidence="1 2">PUDD_83A45</strain>
    </source>
</reference>
<sequence length="109" mass="11033">MVAGSALSVLLTACASAGALDGTYVQAETNPAANDPSSMITTLTIDGENCELSAETMPDTQDAMVQTCSVKDGALVFSAGNAEAAVPFEQIAGGDIRLGDHGETLLVKQ</sequence>
<organism evidence="1 2">
    <name type="scientific">Corynebacterium riegelii</name>
    <dbReference type="NCBI Taxonomy" id="156976"/>
    <lineage>
        <taxon>Bacteria</taxon>
        <taxon>Bacillati</taxon>
        <taxon>Actinomycetota</taxon>
        <taxon>Actinomycetes</taxon>
        <taxon>Mycobacteriales</taxon>
        <taxon>Corynebacteriaceae</taxon>
        <taxon>Corynebacterium</taxon>
    </lineage>
</organism>
<dbReference type="STRING" id="156976.AK829_01970"/>
<dbReference type="AlphaFoldDB" id="A0A0K1RAC0"/>
<proteinExistence type="predicted"/>
<evidence type="ECO:0000313" key="1">
    <source>
        <dbReference type="EMBL" id="AKV58136.1"/>
    </source>
</evidence>
<dbReference type="KEGG" id="crie:AK829_01970"/>